<dbReference type="InterPro" id="IPR058923">
    <property type="entry name" value="RCC1-like_dom"/>
</dbReference>
<comment type="caution">
    <text evidence="5">The sequence shown here is derived from an EMBL/GenBank/DDBJ whole genome shotgun (WGS) entry which is preliminary data.</text>
</comment>
<evidence type="ECO:0000313" key="5">
    <source>
        <dbReference type="EMBL" id="PSC72205.1"/>
    </source>
</evidence>
<feature type="repeat" description="RCC1" evidence="2">
    <location>
        <begin position="141"/>
        <end position="192"/>
    </location>
</feature>
<reference evidence="5 6" key="1">
    <citation type="journal article" date="2018" name="Plant J.">
        <title>Genome sequences of Chlorella sorokiniana UTEX 1602 and Micractinium conductrix SAG 241.80: implications to maltose excretion by a green alga.</title>
        <authorList>
            <person name="Arriola M.B."/>
            <person name="Velmurugan N."/>
            <person name="Zhang Y."/>
            <person name="Plunkett M.H."/>
            <person name="Hondzo H."/>
            <person name="Barney B.M."/>
        </authorList>
    </citation>
    <scope>NUCLEOTIDE SEQUENCE [LARGE SCALE GENOMIC DNA]</scope>
    <source>
        <strain evidence="5 6">SAG 241.80</strain>
    </source>
</reference>
<dbReference type="PANTHER" id="PTHR22870">
    <property type="entry name" value="REGULATOR OF CHROMOSOME CONDENSATION"/>
    <property type="match status" value="1"/>
</dbReference>
<feature type="repeat" description="RCC1" evidence="2">
    <location>
        <begin position="297"/>
        <end position="348"/>
    </location>
</feature>
<dbReference type="PROSITE" id="PS00626">
    <property type="entry name" value="RCC1_2"/>
    <property type="match status" value="2"/>
</dbReference>
<dbReference type="PRINTS" id="PR00633">
    <property type="entry name" value="RCCNDNSATION"/>
</dbReference>
<dbReference type="SUPFAM" id="SSF50985">
    <property type="entry name" value="RCC1/BLIP-II"/>
    <property type="match status" value="1"/>
</dbReference>
<feature type="region of interest" description="Disordered" evidence="3">
    <location>
        <begin position="407"/>
        <end position="441"/>
    </location>
</feature>
<evidence type="ECO:0000313" key="6">
    <source>
        <dbReference type="Proteomes" id="UP000239649"/>
    </source>
</evidence>
<dbReference type="Pfam" id="PF00415">
    <property type="entry name" value="RCC1"/>
    <property type="match status" value="2"/>
</dbReference>
<keyword evidence="1" id="KW-0677">Repeat</keyword>
<evidence type="ECO:0000256" key="2">
    <source>
        <dbReference type="PROSITE-ProRule" id="PRU00235"/>
    </source>
</evidence>
<keyword evidence="6" id="KW-1185">Reference proteome</keyword>
<dbReference type="STRING" id="554055.A0A2P6VDN6"/>
<dbReference type="PROSITE" id="PS50012">
    <property type="entry name" value="RCC1_3"/>
    <property type="match status" value="7"/>
</dbReference>
<feature type="repeat" description="RCC1" evidence="2">
    <location>
        <begin position="349"/>
        <end position="414"/>
    </location>
</feature>
<feature type="repeat" description="RCC1" evidence="2">
    <location>
        <begin position="245"/>
        <end position="296"/>
    </location>
</feature>
<dbReference type="EMBL" id="LHPF02000011">
    <property type="protein sequence ID" value="PSC72205.1"/>
    <property type="molecule type" value="Genomic_DNA"/>
</dbReference>
<evidence type="ECO:0000256" key="1">
    <source>
        <dbReference type="ARBA" id="ARBA00022737"/>
    </source>
</evidence>
<feature type="repeat" description="RCC1" evidence="2">
    <location>
        <begin position="89"/>
        <end position="140"/>
    </location>
</feature>
<dbReference type="AlphaFoldDB" id="A0A2P6VDN6"/>
<gene>
    <name evidence="5" type="ORF">C2E20_4419</name>
</gene>
<evidence type="ECO:0000259" key="4">
    <source>
        <dbReference type="Pfam" id="PF25390"/>
    </source>
</evidence>
<proteinExistence type="predicted"/>
<accession>A0A2P6VDN6</accession>
<feature type="repeat" description="RCC1" evidence="2">
    <location>
        <begin position="36"/>
        <end position="87"/>
    </location>
</feature>
<feature type="repeat" description="RCC1" evidence="2">
    <location>
        <begin position="193"/>
        <end position="244"/>
    </location>
</feature>
<organism evidence="5 6">
    <name type="scientific">Micractinium conductrix</name>
    <dbReference type="NCBI Taxonomy" id="554055"/>
    <lineage>
        <taxon>Eukaryota</taxon>
        <taxon>Viridiplantae</taxon>
        <taxon>Chlorophyta</taxon>
        <taxon>core chlorophytes</taxon>
        <taxon>Trebouxiophyceae</taxon>
        <taxon>Chlorellales</taxon>
        <taxon>Chlorellaceae</taxon>
        <taxon>Chlorella clade</taxon>
        <taxon>Micractinium</taxon>
    </lineage>
</organism>
<dbReference type="Pfam" id="PF25390">
    <property type="entry name" value="WD40_RLD"/>
    <property type="match status" value="1"/>
</dbReference>
<sequence>MDQEGQLAAQPAEPRVVSLACGSSHSLALLATPAGSMVLSWGRGEDGQLGHGDAEERRRPQAVLTLLHRGVNDLQCGAEYSVAASGTEKQLFSWGWGDFGRLGTGDCRDVFIPAPLPALSGRVVASVACGDTHTVVATDSGELFSFGRNQNGQLGLGSIQDTLSPQPVTALQGKRVVRVACGAEHSVCSTDEGEVFGWGWGRYGNVGDGETQDRHTPTKAKGLEGVKVAQVACGWRHSIAVDEAGSMYTWGWNSYGQLGHGDRIDQYIPKRVEALRQQRVALVTGGWRHTLAADGEGRVWAAGWGKFGQCGVGTNEDVVTPQQVQALAGQRVVLLESGWKHSLAVTDTGRFYAWGRNVNGQLGTGGTQDSNVPVEILALSVGSINLDAFTQEARPVGVQGVAPSDRYAVVPDSAPPSNEAGGTLQPSSAAAVPEPNKRQKV</sequence>
<name>A0A2P6VDN6_9CHLO</name>
<dbReference type="InterPro" id="IPR051210">
    <property type="entry name" value="Ub_ligase/GEF_domain"/>
</dbReference>
<dbReference type="Proteomes" id="UP000239649">
    <property type="component" value="Unassembled WGS sequence"/>
</dbReference>
<keyword evidence="5" id="KW-0675">Receptor</keyword>
<dbReference type="PANTHER" id="PTHR22870:SF360">
    <property type="entry name" value="ULTRAVIOLET-B RECEPTOR UVR8"/>
    <property type="match status" value="1"/>
</dbReference>
<dbReference type="OrthoDB" id="8068875at2759"/>
<protein>
    <submittedName>
        <fullName evidence="5">Ultraviolet-B receptor UVR8</fullName>
    </submittedName>
</protein>
<dbReference type="Gene3D" id="2.130.10.30">
    <property type="entry name" value="Regulator of chromosome condensation 1/beta-lactamase-inhibitor protein II"/>
    <property type="match status" value="2"/>
</dbReference>
<dbReference type="InterPro" id="IPR000408">
    <property type="entry name" value="Reg_chr_condens"/>
</dbReference>
<evidence type="ECO:0000256" key="3">
    <source>
        <dbReference type="SAM" id="MobiDB-lite"/>
    </source>
</evidence>
<dbReference type="InterPro" id="IPR009091">
    <property type="entry name" value="RCC1/BLIP-II"/>
</dbReference>
<feature type="domain" description="RCC1-like" evidence="4">
    <location>
        <begin position="10"/>
        <end position="286"/>
    </location>
</feature>